<evidence type="ECO:0000313" key="1">
    <source>
        <dbReference type="EMBL" id="ASV62485.1"/>
    </source>
</evidence>
<evidence type="ECO:0000313" key="2">
    <source>
        <dbReference type="Proteomes" id="UP000001963"/>
    </source>
</evidence>
<name>A0A286M386_GRABC</name>
<protein>
    <submittedName>
        <fullName evidence="1">Uncharacterized protein</fullName>
    </submittedName>
</protein>
<gene>
    <name evidence="1" type="ordered locus">GbCGDNIH1_5044</name>
</gene>
<proteinExistence type="predicted"/>
<reference evidence="1 2" key="1">
    <citation type="journal article" date="2007" name="J. Bacteriol.">
        <title>Genome sequence analysis of the emerging human pathogenic acetic acid bacterium Granulibacter bethesdensis.</title>
        <authorList>
            <person name="Greenberg D.E."/>
            <person name="Porcella S.F."/>
            <person name="Zelazny A.M."/>
            <person name="Virtaneva K."/>
            <person name="Sturdevant D.E."/>
            <person name="Kupko J.J.III."/>
            <person name="Barbian K.D."/>
            <person name="Babar A."/>
            <person name="Dorward D.W."/>
            <person name="Holland S.M."/>
        </authorList>
    </citation>
    <scope>NUCLEOTIDE SEQUENCE [LARGE SCALE GENOMIC DNA]</scope>
    <source>
        <strain evidence="2">ATCC BAA-1260 / CGDNIH1</strain>
    </source>
</reference>
<dbReference type="KEGG" id="gbe:GbCGDNIH1_5044"/>
<dbReference type="EMBL" id="CP000394">
    <property type="protein sequence ID" value="ASV62485.1"/>
    <property type="molecule type" value="Genomic_DNA"/>
</dbReference>
<sequence length="57" mass="6747">MNGPGDQMAQSSSLILPSRLHWRRIELFSLVARLGRDFFILTHKIFLKISLWNHNRK</sequence>
<accession>A0A286M386</accession>
<organism evidence="1 2">
    <name type="scientific">Granulibacter bethesdensis (strain ATCC BAA-1260 / CGDNIH1)</name>
    <dbReference type="NCBI Taxonomy" id="391165"/>
    <lineage>
        <taxon>Bacteria</taxon>
        <taxon>Pseudomonadati</taxon>
        <taxon>Pseudomonadota</taxon>
        <taxon>Alphaproteobacteria</taxon>
        <taxon>Acetobacterales</taxon>
        <taxon>Acetobacteraceae</taxon>
        <taxon>Granulibacter</taxon>
    </lineage>
</organism>
<keyword evidence="2" id="KW-1185">Reference proteome</keyword>
<dbReference type="Proteomes" id="UP000001963">
    <property type="component" value="Chromosome"/>
</dbReference>
<dbReference type="AlphaFoldDB" id="A0A286M386"/>